<gene>
    <name evidence="3" type="ORF">GCM10010468_12870</name>
</gene>
<keyword evidence="2" id="KW-0812">Transmembrane</keyword>
<feature type="transmembrane region" description="Helical" evidence="2">
    <location>
        <begin position="170"/>
        <end position="190"/>
    </location>
</feature>
<name>A0ABP6Q240_9ACTN</name>
<comment type="caution">
    <text evidence="3">The sequence shown here is derived from an EMBL/GenBank/DDBJ whole genome shotgun (WGS) entry which is preliminary data.</text>
</comment>
<feature type="transmembrane region" description="Helical" evidence="2">
    <location>
        <begin position="112"/>
        <end position="129"/>
    </location>
</feature>
<organism evidence="3 4">
    <name type="scientific">Actinocorallia longicatena</name>
    <dbReference type="NCBI Taxonomy" id="111803"/>
    <lineage>
        <taxon>Bacteria</taxon>
        <taxon>Bacillati</taxon>
        <taxon>Actinomycetota</taxon>
        <taxon>Actinomycetes</taxon>
        <taxon>Streptosporangiales</taxon>
        <taxon>Thermomonosporaceae</taxon>
        <taxon>Actinocorallia</taxon>
    </lineage>
</organism>
<evidence type="ECO:0000313" key="3">
    <source>
        <dbReference type="EMBL" id="GAA3200295.1"/>
    </source>
</evidence>
<evidence type="ECO:0000256" key="2">
    <source>
        <dbReference type="SAM" id="Phobius"/>
    </source>
</evidence>
<feature type="region of interest" description="Disordered" evidence="1">
    <location>
        <begin position="290"/>
        <end position="332"/>
    </location>
</feature>
<feature type="transmembrane region" description="Helical" evidence="2">
    <location>
        <begin position="141"/>
        <end position="158"/>
    </location>
</feature>
<keyword evidence="4" id="KW-1185">Reference proteome</keyword>
<dbReference type="Pfam" id="PF22564">
    <property type="entry name" value="HAAS"/>
    <property type="match status" value="1"/>
</dbReference>
<feature type="compositionally biased region" description="Low complexity" evidence="1">
    <location>
        <begin position="309"/>
        <end position="322"/>
    </location>
</feature>
<accession>A0ABP6Q240</accession>
<dbReference type="Proteomes" id="UP001501237">
    <property type="component" value="Unassembled WGS sequence"/>
</dbReference>
<protein>
    <recommendedName>
        <fullName evidence="5">Proline-rich protein</fullName>
    </recommendedName>
</protein>
<evidence type="ECO:0008006" key="5">
    <source>
        <dbReference type="Google" id="ProtNLM"/>
    </source>
</evidence>
<keyword evidence="2" id="KW-1133">Transmembrane helix</keyword>
<dbReference type="EMBL" id="BAAAUV010000003">
    <property type="protein sequence ID" value="GAA3200295.1"/>
    <property type="molecule type" value="Genomic_DNA"/>
</dbReference>
<keyword evidence="2" id="KW-0472">Membrane</keyword>
<evidence type="ECO:0000256" key="1">
    <source>
        <dbReference type="SAM" id="MobiDB-lite"/>
    </source>
</evidence>
<feature type="compositionally biased region" description="Pro residues" evidence="1">
    <location>
        <begin position="323"/>
        <end position="332"/>
    </location>
</feature>
<evidence type="ECO:0000313" key="4">
    <source>
        <dbReference type="Proteomes" id="UP001501237"/>
    </source>
</evidence>
<reference evidence="4" key="1">
    <citation type="journal article" date="2019" name="Int. J. Syst. Evol. Microbiol.">
        <title>The Global Catalogue of Microorganisms (GCM) 10K type strain sequencing project: providing services to taxonomists for standard genome sequencing and annotation.</title>
        <authorList>
            <consortium name="The Broad Institute Genomics Platform"/>
            <consortium name="The Broad Institute Genome Sequencing Center for Infectious Disease"/>
            <person name="Wu L."/>
            <person name="Ma J."/>
        </authorList>
    </citation>
    <scope>NUCLEOTIDE SEQUENCE [LARGE SCALE GENOMIC DNA]</scope>
    <source>
        <strain evidence="4">JCM 9377</strain>
    </source>
</reference>
<sequence>MIATPVTEYAAAVRAALADVPAADRAELLEDLEEHLAEIDAESGESLEARLGPPERYAAELRAAYTDVAVEKPRVTAWALFDRTEAGIAEFFEQRVPEHPGVRAALRDARPMWWLLRGYLTAYVFWAIIAGEDRGPLPDDPGEFLCVLLFAGASVWLGQRARSGSPRRRPIALVTALFSAFAIWAGLVFLSTVDLAGGASYYPQSYAEDPVESRFGGTINIYPFKDGKPLTDVQLYDQDGNPVNSPPLEEYPMIPGSRPVAANVYPKPLCYQTDEDAPMDAVLRLMPVCPQTPEVGPVPDATAPPAEQSPSPTTKPTAKPTASPTPSPTGRS</sequence>
<proteinExistence type="predicted"/>
<dbReference type="RefSeq" id="WP_344823219.1">
    <property type="nucleotide sequence ID" value="NZ_BAAAUV010000003.1"/>
</dbReference>